<evidence type="ECO:0000313" key="1">
    <source>
        <dbReference type="EMBL" id="WJZ88538.1"/>
    </source>
</evidence>
<organism evidence="1 2">
    <name type="scientific">Vitis vinifera</name>
    <name type="common">Grape</name>
    <dbReference type="NCBI Taxonomy" id="29760"/>
    <lineage>
        <taxon>Eukaryota</taxon>
        <taxon>Viridiplantae</taxon>
        <taxon>Streptophyta</taxon>
        <taxon>Embryophyta</taxon>
        <taxon>Tracheophyta</taxon>
        <taxon>Spermatophyta</taxon>
        <taxon>Magnoliopsida</taxon>
        <taxon>eudicotyledons</taxon>
        <taxon>Gunneridae</taxon>
        <taxon>Pentapetalae</taxon>
        <taxon>rosids</taxon>
        <taxon>Vitales</taxon>
        <taxon>Vitaceae</taxon>
        <taxon>Viteae</taxon>
        <taxon>Vitis</taxon>
    </lineage>
</organism>
<accession>A0ABY9C119</accession>
<dbReference type="EMBL" id="CP126653">
    <property type="protein sequence ID" value="WJZ88538.1"/>
    <property type="molecule type" value="Genomic_DNA"/>
</dbReference>
<reference evidence="1 2" key="1">
    <citation type="journal article" date="2023" name="Hortic Res">
        <title>The complete reference genome for grapevine (Vitis vinifera L.) genetics and breeding.</title>
        <authorList>
            <person name="Shi X."/>
            <person name="Cao S."/>
            <person name="Wang X."/>
            <person name="Huang S."/>
            <person name="Wang Y."/>
            <person name="Liu Z."/>
            <person name="Liu W."/>
            <person name="Leng X."/>
            <person name="Peng Y."/>
            <person name="Wang N."/>
            <person name="Wang Y."/>
            <person name="Ma Z."/>
            <person name="Xu X."/>
            <person name="Zhang F."/>
            <person name="Xue H."/>
            <person name="Zhong H."/>
            <person name="Wang Y."/>
            <person name="Zhang K."/>
            <person name="Velt A."/>
            <person name="Avia K."/>
            <person name="Holtgrawe D."/>
            <person name="Grimplet J."/>
            <person name="Matus J.T."/>
            <person name="Ware D."/>
            <person name="Wu X."/>
            <person name="Wang H."/>
            <person name="Liu C."/>
            <person name="Fang Y."/>
            <person name="Rustenholz C."/>
            <person name="Cheng Z."/>
            <person name="Xiao H."/>
            <person name="Zhou Y."/>
        </authorList>
    </citation>
    <scope>NUCLEOTIDE SEQUENCE [LARGE SCALE GENOMIC DNA]</scope>
    <source>
        <strain evidence="2">cv. Pinot noir / PN40024</strain>
        <tissue evidence="1">Leaf</tissue>
    </source>
</reference>
<name>A0ABY9C119_VITVI</name>
<keyword evidence="2" id="KW-1185">Reference proteome</keyword>
<proteinExistence type="predicted"/>
<dbReference type="Proteomes" id="UP001227230">
    <property type="component" value="Chromosome 6"/>
</dbReference>
<evidence type="ECO:0000313" key="2">
    <source>
        <dbReference type="Proteomes" id="UP001227230"/>
    </source>
</evidence>
<sequence>MGFERALFGPSGGCLNVLSEAHKATGPLYLEGHWPFSPKLGGLLCLGQAQKGCGCLSVTDRPLAINCGREDDSLGLILGVEAFVEFNDQSLSKLFRMGGIDEALVEEASRCPPSSHSLLFPLGVRDLSSSPSSLWDRESKGVKWMGMTSFWKEWKGKPSSIR</sequence>
<gene>
    <name evidence="1" type="ORF">VitviT2T_007826</name>
</gene>
<protein>
    <submittedName>
        <fullName evidence="1">Uncharacterized protein</fullName>
    </submittedName>
</protein>